<dbReference type="InterPro" id="IPR024224">
    <property type="entry name" value="DENND6"/>
</dbReference>
<name>A0A166M7U9_9AGAM</name>
<feature type="region of interest" description="Disordered" evidence="1">
    <location>
        <begin position="1"/>
        <end position="95"/>
    </location>
</feature>
<evidence type="ECO:0000256" key="1">
    <source>
        <dbReference type="SAM" id="MobiDB-lite"/>
    </source>
</evidence>
<keyword evidence="3" id="KW-1185">Reference proteome</keyword>
<protein>
    <submittedName>
        <fullName evidence="2">Uncharacterized protein</fullName>
    </submittedName>
</protein>
<dbReference type="GO" id="GO:0055037">
    <property type="term" value="C:recycling endosome"/>
    <property type="evidence" value="ECO:0007669"/>
    <property type="project" value="TreeGrafter"/>
</dbReference>
<feature type="region of interest" description="Disordered" evidence="1">
    <location>
        <begin position="169"/>
        <end position="191"/>
    </location>
</feature>
<evidence type="ECO:0000313" key="2">
    <source>
        <dbReference type="EMBL" id="KZP23728.1"/>
    </source>
</evidence>
<feature type="compositionally biased region" description="Basic and acidic residues" evidence="1">
    <location>
        <begin position="1"/>
        <end position="10"/>
    </location>
</feature>
<dbReference type="GO" id="GO:0005085">
    <property type="term" value="F:guanyl-nucleotide exchange factor activity"/>
    <property type="evidence" value="ECO:0007669"/>
    <property type="project" value="InterPro"/>
</dbReference>
<organism evidence="2 3">
    <name type="scientific">Athelia psychrophila</name>
    <dbReference type="NCBI Taxonomy" id="1759441"/>
    <lineage>
        <taxon>Eukaryota</taxon>
        <taxon>Fungi</taxon>
        <taxon>Dikarya</taxon>
        <taxon>Basidiomycota</taxon>
        <taxon>Agaricomycotina</taxon>
        <taxon>Agaricomycetes</taxon>
        <taxon>Agaricomycetidae</taxon>
        <taxon>Atheliales</taxon>
        <taxon>Atheliaceae</taxon>
        <taxon>Athelia</taxon>
    </lineage>
</organism>
<evidence type="ECO:0000313" key="3">
    <source>
        <dbReference type="Proteomes" id="UP000076532"/>
    </source>
</evidence>
<proteinExistence type="predicted"/>
<reference evidence="2 3" key="1">
    <citation type="journal article" date="2016" name="Mol. Biol. Evol.">
        <title>Comparative Genomics of Early-Diverging Mushroom-Forming Fungi Provides Insights into the Origins of Lignocellulose Decay Capabilities.</title>
        <authorList>
            <person name="Nagy L.G."/>
            <person name="Riley R."/>
            <person name="Tritt A."/>
            <person name="Adam C."/>
            <person name="Daum C."/>
            <person name="Floudas D."/>
            <person name="Sun H."/>
            <person name="Yadav J.S."/>
            <person name="Pangilinan J."/>
            <person name="Larsson K.H."/>
            <person name="Matsuura K."/>
            <person name="Barry K."/>
            <person name="Labutti K."/>
            <person name="Kuo R."/>
            <person name="Ohm R.A."/>
            <person name="Bhattacharya S.S."/>
            <person name="Shirouzu T."/>
            <person name="Yoshinaga Y."/>
            <person name="Martin F.M."/>
            <person name="Grigoriev I.V."/>
            <person name="Hibbett D.S."/>
        </authorList>
    </citation>
    <scope>NUCLEOTIDE SEQUENCE [LARGE SCALE GENOMIC DNA]</scope>
    <source>
        <strain evidence="2 3">CBS 109695</strain>
    </source>
</reference>
<dbReference type="Proteomes" id="UP000076532">
    <property type="component" value="Unassembled WGS sequence"/>
</dbReference>
<dbReference type="AlphaFoldDB" id="A0A166M7U9"/>
<dbReference type="EMBL" id="KV417530">
    <property type="protein sequence ID" value="KZP23728.1"/>
    <property type="molecule type" value="Genomic_DNA"/>
</dbReference>
<feature type="compositionally biased region" description="Basic and acidic residues" evidence="1">
    <location>
        <begin position="172"/>
        <end position="182"/>
    </location>
</feature>
<gene>
    <name evidence="2" type="ORF">FIBSPDRAFT_857863</name>
</gene>
<dbReference type="PANTHER" id="PTHR13677">
    <property type="entry name" value="LD41638P"/>
    <property type="match status" value="1"/>
</dbReference>
<dbReference type="PANTHER" id="PTHR13677:SF0">
    <property type="entry name" value="LD41638P"/>
    <property type="match status" value="1"/>
</dbReference>
<dbReference type="OrthoDB" id="10265409at2759"/>
<accession>A0A166M7U9</accession>
<sequence length="191" mass="21033">MAPSLEHEVDIGQISIAKYSNNPPSPDRKKSAGDTGRQNGRHQRRMSSMSHPDLSELKAIDGPTSPSRSHLTRSKTMPRHAMNPLANAPELDGLPVDHTKLPKLRRWMLAFVLVNFDLELGPTVQGSYPPLWLGPSESENIAFSSFPDSLQFDQGSQAHSFRIRDLGLAGEKCGHPEEKRPQSNDGFISGS</sequence>